<dbReference type="AlphaFoldDB" id="A0A183SAV3"/>
<name>A0A183SAV3_SCHSO</name>
<accession>A0A183SAV3</accession>
<dbReference type="EMBL" id="UYSU01002586">
    <property type="protein sequence ID" value="VDL87526.1"/>
    <property type="molecule type" value="Genomic_DNA"/>
</dbReference>
<keyword evidence="2" id="KW-1185">Reference proteome</keyword>
<dbReference type="WBParaSite" id="SSLN_0000140501-mRNA-1">
    <property type="protein sequence ID" value="SSLN_0000140501-mRNA-1"/>
    <property type="gene ID" value="SSLN_0000140501"/>
</dbReference>
<reference evidence="1 2" key="2">
    <citation type="submission" date="2018-11" db="EMBL/GenBank/DDBJ databases">
        <authorList>
            <consortium name="Pathogen Informatics"/>
        </authorList>
    </citation>
    <scope>NUCLEOTIDE SEQUENCE [LARGE SCALE GENOMIC DNA]</scope>
    <source>
        <strain evidence="1 2">NST_G2</strain>
    </source>
</reference>
<evidence type="ECO:0000313" key="3">
    <source>
        <dbReference type="WBParaSite" id="SSLN_0000140501-mRNA-1"/>
    </source>
</evidence>
<gene>
    <name evidence="1" type="ORF">SSLN_LOCUS1351</name>
</gene>
<dbReference type="Proteomes" id="UP000275846">
    <property type="component" value="Unassembled WGS sequence"/>
</dbReference>
<dbReference type="OrthoDB" id="6319490at2759"/>
<organism evidence="3">
    <name type="scientific">Schistocephalus solidus</name>
    <name type="common">Tapeworm</name>
    <dbReference type="NCBI Taxonomy" id="70667"/>
    <lineage>
        <taxon>Eukaryota</taxon>
        <taxon>Metazoa</taxon>
        <taxon>Spiralia</taxon>
        <taxon>Lophotrochozoa</taxon>
        <taxon>Platyhelminthes</taxon>
        <taxon>Cestoda</taxon>
        <taxon>Eucestoda</taxon>
        <taxon>Diphyllobothriidea</taxon>
        <taxon>Diphyllobothriidae</taxon>
        <taxon>Schistocephalus</taxon>
    </lineage>
</organism>
<proteinExistence type="predicted"/>
<evidence type="ECO:0000313" key="1">
    <source>
        <dbReference type="EMBL" id="VDL87526.1"/>
    </source>
</evidence>
<protein>
    <submittedName>
        <fullName evidence="3">CRAL-TRIO domain-containing protein</fullName>
    </submittedName>
</protein>
<evidence type="ECO:0000313" key="2">
    <source>
        <dbReference type="Proteomes" id="UP000275846"/>
    </source>
</evidence>
<sequence length="94" mass="11313">MVAVKIEKPHGVCRFPVDSRFYFAVRTSPDKYIKEREPMLFFFFPRELYIWEDRVKVIMEMLQHVPLHDNKCVVYVTVPKDRLLSGESDLFQLF</sequence>
<reference evidence="3" key="1">
    <citation type="submission" date="2016-06" db="UniProtKB">
        <authorList>
            <consortium name="WormBaseParasite"/>
        </authorList>
    </citation>
    <scope>IDENTIFICATION</scope>
</reference>